<proteinExistence type="predicted"/>
<dbReference type="InterPro" id="IPR045584">
    <property type="entry name" value="Pilin-like"/>
</dbReference>
<evidence type="ECO:0000313" key="1">
    <source>
        <dbReference type="EMBL" id="MDQ0291459.1"/>
    </source>
</evidence>
<dbReference type="Proteomes" id="UP001238163">
    <property type="component" value="Unassembled WGS sequence"/>
</dbReference>
<name>A0AAE4APL4_9BACT</name>
<gene>
    <name evidence="1" type="ORF">J3R75_003566</name>
</gene>
<dbReference type="EMBL" id="JAUSVL010000001">
    <property type="protein sequence ID" value="MDQ0291459.1"/>
    <property type="molecule type" value="Genomic_DNA"/>
</dbReference>
<dbReference type="SUPFAM" id="SSF54523">
    <property type="entry name" value="Pili subunits"/>
    <property type="match status" value="1"/>
</dbReference>
<reference evidence="1" key="1">
    <citation type="submission" date="2023-07" db="EMBL/GenBank/DDBJ databases">
        <title>Genomic Encyclopedia of Type Strains, Phase IV (KMG-IV): sequencing the most valuable type-strain genomes for metagenomic binning, comparative biology and taxonomic classification.</title>
        <authorList>
            <person name="Goeker M."/>
        </authorList>
    </citation>
    <scope>NUCLEOTIDE SEQUENCE</scope>
    <source>
        <strain evidence="1">DSM 24202</strain>
    </source>
</reference>
<sequence>MKSRLFTLIELLVVIAIIAILAAMLLPALAKAREKARAISCASNAKQILLAAALYGDENESYWVGMAQDAVTTYSAYTMYVTRGKYISKEVFFCPSHELVNYSSSYTYGVIRPDMQYTLSSFYTKRDTWGDFTVRDADCGKASKDNAYFIVNACKMPSSVPYCGDSISLANTTYSRWTFNIGHAEGNEYSASAHHGGRSNVGFFDGHVQSCGKGELSAAGYTSCSFDGLNIVTKF</sequence>
<evidence type="ECO:0000313" key="2">
    <source>
        <dbReference type="Proteomes" id="UP001238163"/>
    </source>
</evidence>
<keyword evidence="2" id="KW-1185">Reference proteome</keyword>
<dbReference type="AlphaFoldDB" id="A0AAE4APL4"/>
<dbReference type="PANTHER" id="PTHR30093">
    <property type="entry name" value="GENERAL SECRETION PATHWAY PROTEIN G"/>
    <property type="match status" value="1"/>
</dbReference>
<dbReference type="Gene3D" id="3.30.700.10">
    <property type="entry name" value="Glycoprotein, Type 4 Pilin"/>
    <property type="match status" value="1"/>
</dbReference>
<dbReference type="RefSeq" id="WP_307264268.1">
    <property type="nucleotide sequence ID" value="NZ_JAUSVL010000001.1"/>
</dbReference>
<dbReference type="InterPro" id="IPR012902">
    <property type="entry name" value="N_methyl_site"/>
</dbReference>
<dbReference type="PANTHER" id="PTHR30093:SF2">
    <property type="entry name" value="TYPE II SECRETION SYSTEM PROTEIN H"/>
    <property type="match status" value="1"/>
</dbReference>
<dbReference type="NCBIfam" id="TIGR02532">
    <property type="entry name" value="IV_pilin_GFxxxE"/>
    <property type="match status" value="1"/>
</dbReference>
<comment type="caution">
    <text evidence="1">The sequence shown here is derived from an EMBL/GenBank/DDBJ whole genome shotgun (WGS) entry which is preliminary data.</text>
</comment>
<accession>A0AAE4APL4</accession>
<organism evidence="1 2">
    <name type="scientific">Oligosphaera ethanolica</name>
    <dbReference type="NCBI Taxonomy" id="760260"/>
    <lineage>
        <taxon>Bacteria</taxon>
        <taxon>Pseudomonadati</taxon>
        <taxon>Lentisphaerota</taxon>
        <taxon>Oligosphaeria</taxon>
        <taxon>Oligosphaerales</taxon>
        <taxon>Oligosphaeraceae</taxon>
        <taxon>Oligosphaera</taxon>
    </lineage>
</organism>
<protein>
    <submittedName>
        <fullName evidence="1">Prepilin-type processing-associated H-X9-DG protein/prepilin-type N-terminal cleavage/methylation domain-containing protein</fullName>
    </submittedName>
</protein>